<evidence type="ECO:0000256" key="4">
    <source>
        <dbReference type="ARBA" id="ARBA00023235"/>
    </source>
</evidence>
<dbReference type="EMBL" id="JAUYVI010000002">
    <property type="protein sequence ID" value="MDQ7247472.1"/>
    <property type="molecule type" value="Genomic_DNA"/>
</dbReference>
<keyword evidence="4 5" id="KW-0413">Isomerase</keyword>
<gene>
    <name evidence="7" type="ORF">Q8A70_07325</name>
</gene>
<evidence type="ECO:0000313" key="7">
    <source>
        <dbReference type="EMBL" id="MDQ7247472.1"/>
    </source>
</evidence>
<dbReference type="Pfam" id="PF00160">
    <property type="entry name" value="Pro_isomerase"/>
    <property type="match status" value="1"/>
</dbReference>
<dbReference type="InterPro" id="IPR044666">
    <property type="entry name" value="Cyclophilin_A-like"/>
</dbReference>
<dbReference type="CDD" id="cd00317">
    <property type="entry name" value="cyclophilin"/>
    <property type="match status" value="1"/>
</dbReference>
<evidence type="ECO:0000256" key="5">
    <source>
        <dbReference type="RuleBase" id="RU363019"/>
    </source>
</evidence>
<evidence type="ECO:0000313" key="8">
    <source>
        <dbReference type="Proteomes" id="UP001230156"/>
    </source>
</evidence>
<comment type="similarity">
    <text evidence="2 5">Belongs to the cyclophilin-type PPIase family.</text>
</comment>
<dbReference type="PRINTS" id="PR00153">
    <property type="entry name" value="CSAPPISMRASE"/>
</dbReference>
<dbReference type="PIRSF" id="PIRSF001467">
    <property type="entry name" value="Peptidylpro_ismrse"/>
    <property type="match status" value="1"/>
</dbReference>
<feature type="domain" description="PPIase cyclophilin-type" evidence="6">
    <location>
        <begin position="29"/>
        <end position="148"/>
    </location>
</feature>
<dbReference type="PROSITE" id="PS50072">
    <property type="entry name" value="CSA_PPIASE_2"/>
    <property type="match status" value="1"/>
</dbReference>
<evidence type="ECO:0000256" key="1">
    <source>
        <dbReference type="ARBA" id="ARBA00002388"/>
    </source>
</evidence>
<dbReference type="GO" id="GO:0003755">
    <property type="term" value="F:peptidyl-prolyl cis-trans isomerase activity"/>
    <property type="evidence" value="ECO:0007669"/>
    <property type="project" value="UniProtKB-EC"/>
</dbReference>
<dbReference type="InterPro" id="IPR020892">
    <property type="entry name" value="Cyclophilin-type_PPIase_CS"/>
</dbReference>
<dbReference type="RefSeq" id="WP_379954873.1">
    <property type="nucleotide sequence ID" value="NZ_JAUYVI010000002.1"/>
</dbReference>
<reference evidence="8" key="1">
    <citation type="submission" date="2023-08" db="EMBL/GenBank/DDBJ databases">
        <title>Rhodospirillaceae gen. nov., a novel taxon isolated from the Yangtze River Yuezi River estuary sludge.</title>
        <authorList>
            <person name="Ruan L."/>
        </authorList>
    </citation>
    <scope>NUCLEOTIDE SEQUENCE [LARGE SCALE GENOMIC DNA]</scope>
    <source>
        <strain evidence="8">R-7</strain>
    </source>
</reference>
<name>A0ABU0YIE0_9PROT</name>
<dbReference type="InterPro" id="IPR029000">
    <property type="entry name" value="Cyclophilin-like_dom_sf"/>
</dbReference>
<dbReference type="InterPro" id="IPR002130">
    <property type="entry name" value="Cyclophilin-type_PPIase_dom"/>
</dbReference>
<comment type="catalytic activity">
    <reaction evidence="5">
        <text>[protein]-peptidylproline (omega=180) = [protein]-peptidylproline (omega=0)</text>
        <dbReference type="Rhea" id="RHEA:16237"/>
        <dbReference type="Rhea" id="RHEA-COMP:10747"/>
        <dbReference type="Rhea" id="RHEA-COMP:10748"/>
        <dbReference type="ChEBI" id="CHEBI:83833"/>
        <dbReference type="ChEBI" id="CHEBI:83834"/>
        <dbReference type="EC" id="5.2.1.8"/>
    </reaction>
</comment>
<evidence type="ECO:0000259" key="6">
    <source>
        <dbReference type="PROSITE" id="PS50072"/>
    </source>
</evidence>
<comment type="caution">
    <text evidence="7">The sequence shown here is derived from an EMBL/GenBank/DDBJ whole genome shotgun (WGS) entry which is preliminary data.</text>
</comment>
<dbReference type="PANTHER" id="PTHR45625:SF4">
    <property type="entry name" value="PEPTIDYLPROLYL ISOMERASE DOMAIN AND WD REPEAT-CONTAINING PROTEIN 1"/>
    <property type="match status" value="1"/>
</dbReference>
<keyword evidence="3 5" id="KW-0697">Rotamase</keyword>
<organism evidence="7 8">
    <name type="scientific">Dongia sedimenti</name>
    <dbReference type="NCBI Taxonomy" id="3064282"/>
    <lineage>
        <taxon>Bacteria</taxon>
        <taxon>Pseudomonadati</taxon>
        <taxon>Pseudomonadota</taxon>
        <taxon>Alphaproteobacteria</taxon>
        <taxon>Rhodospirillales</taxon>
        <taxon>Dongiaceae</taxon>
        <taxon>Dongia</taxon>
    </lineage>
</organism>
<sequence>MAREQLKTHDIPADKLQGLTRAVMTTSKGDITIDLFPKEAPNTVANFYTLASDGFYDGLAFHRVIPGFVAQGGCPEGTGAGGPGWVIACETKGNPHKHKTGSLSMAHRGKDTGGSQFFLVLAPQPHLDGLHTVFGQVSEGLDVMQDLEVGDEIKSIKFTGH</sequence>
<accession>A0ABU0YIE0</accession>
<keyword evidence="8" id="KW-1185">Reference proteome</keyword>
<comment type="function">
    <text evidence="1 5">PPIases accelerate the folding of proteins. It catalyzes the cis-trans isomerization of proline imidic peptide bonds in oligopeptides.</text>
</comment>
<dbReference type="InterPro" id="IPR024936">
    <property type="entry name" value="Cyclophilin-type_PPIase"/>
</dbReference>
<evidence type="ECO:0000256" key="2">
    <source>
        <dbReference type="ARBA" id="ARBA00007365"/>
    </source>
</evidence>
<dbReference type="Gene3D" id="2.40.100.10">
    <property type="entry name" value="Cyclophilin-like"/>
    <property type="match status" value="1"/>
</dbReference>
<dbReference type="PANTHER" id="PTHR45625">
    <property type="entry name" value="PEPTIDYL-PROLYL CIS-TRANS ISOMERASE-RELATED"/>
    <property type="match status" value="1"/>
</dbReference>
<dbReference type="SUPFAM" id="SSF50891">
    <property type="entry name" value="Cyclophilin-like"/>
    <property type="match status" value="1"/>
</dbReference>
<proteinExistence type="inferred from homology"/>
<dbReference type="Proteomes" id="UP001230156">
    <property type="component" value="Unassembled WGS sequence"/>
</dbReference>
<protein>
    <recommendedName>
        <fullName evidence="5">Peptidyl-prolyl cis-trans isomerase</fullName>
        <shortName evidence="5">PPIase</shortName>
        <ecNumber evidence="5">5.2.1.8</ecNumber>
    </recommendedName>
</protein>
<evidence type="ECO:0000256" key="3">
    <source>
        <dbReference type="ARBA" id="ARBA00023110"/>
    </source>
</evidence>
<dbReference type="EC" id="5.2.1.8" evidence="5"/>
<dbReference type="PROSITE" id="PS00170">
    <property type="entry name" value="CSA_PPIASE_1"/>
    <property type="match status" value="1"/>
</dbReference>